<name>A0A0G0HVF8_9BACT</name>
<comment type="caution">
    <text evidence="2">The sequence shown here is derived from an EMBL/GenBank/DDBJ whole genome shotgun (WGS) entry which is preliminary data.</text>
</comment>
<dbReference type="AlphaFoldDB" id="A0A0G0HVF8"/>
<accession>A0A0G0HVF8</accession>
<organism evidence="2 3">
    <name type="scientific">Candidatus Daviesbacteria bacterium GW2011_GWA1_36_8</name>
    <dbReference type="NCBI Taxonomy" id="1618417"/>
    <lineage>
        <taxon>Bacteria</taxon>
        <taxon>Candidatus Daviesiibacteriota</taxon>
    </lineage>
</organism>
<feature type="region of interest" description="Disordered" evidence="1">
    <location>
        <begin position="1"/>
        <end position="54"/>
    </location>
</feature>
<gene>
    <name evidence="2" type="ORF">US28_C0006G0029</name>
</gene>
<proteinExistence type="predicted"/>
<evidence type="ECO:0000313" key="2">
    <source>
        <dbReference type="EMBL" id="KKQ16034.1"/>
    </source>
</evidence>
<protein>
    <submittedName>
        <fullName evidence="2">Uncharacterized protein</fullName>
    </submittedName>
</protein>
<dbReference type="EMBL" id="LBSJ01000006">
    <property type="protein sequence ID" value="KKQ16034.1"/>
    <property type="molecule type" value="Genomic_DNA"/>
</dbReference>
<evidence type="ECO:0000313" key="3">
    <source>
        <dbReference type="Proteomes" id="UP000034448"/>
    </source>
</evidence>
<sequence>MERVGAAIKSAGPALTSPSRGAEAARSPGILGRFSSPNFTRLSPSPIVNEGPARMEPLRGMVKIGNPPIESRPNPRVQIFKQALERGRSFNLGNFRSLDTSDIKLGKPDFYNPAQKVRMFKVNQPSPTTRLETPRLQVNEALKPKAEVKPVIRVLRPQTRSTSEMAFAQTVRARFDRLVEQKLMTAPQAETLTQNALQTKPQNSANESLKVVTVPQLINPEPQTQLLTRRRVLRRKIAESDFSETRFTPVFDADTARQRLLDAISLVRKLTTKDPETGSALVDTQMVHDKVDLTDATKSSLLRKRHKEDGSRVGFMFGLLAGIVDPEKAINAIHKSNYNNRPGMWGEGEKLTQEELIKIHGFSSFAEEEIVIAQEELSTKAAPVRIIEQYDQVMQNSESIQSPVGPLNEEDSGMGEQALVFTPKFHLDTQDLLLEPLLKD</sequence>
<reference evidence="2 3" key="1">
    <citation type="journal article" date="2015" name="Nature">
        <title>rRNA introns, odd ribosomes, and small enigmatic genomes across a large radiation of phyla.</title>
        <authorList>
            <person name="Brown C.T."/>
            <person name="Hug L.A."/>
            <person name="Thomas B.C."/>
            <person name="Sharon I."/>
            <person name="Castelle C.J."/>
            <person name="Singh A."/>
            <person name="Wilkins M.J."/>
            <person name="Williams K.H."/>
            <person name="Banfield J.F."/>
        </authorList>
    </citation>
    <scope>NUCLEOTIDE SEQUENCE [LARGE SCALE GENOMIC DNA]</scope>
</reference>
<evidence type="ECO:0000256" key="1">
    <source>
        <dbReference type="SAM" id="MobiDB-lite"/>
    </source>
</evidence>
<dbReference type="Proteomes" id="UP000034448">
    <property type="component" value="Unassembled WGS sequence"/>
</dbReference>